<protein>
    <submittedName>
        <fullName evidence="1">Regulator of the extracellular matrix, regulation of biofilm formation</fullName>
    </submittedName>
</protein>
<dbReference type="Pfam" id="PF04025">
    <property type="entry name" value="RemA-like"/>
    <property type="match status" value="1"/>
</dbReference>
<proteinExistence type="predicted"/>
<keyword evidence="2" id="KW-1185">Reference proteome</keyword>
<dbReference type="NCBIfam" id="NF046065">
    <property type="entry name" value="MtxRegRemB"/>
    <property type="match status" value="1"/>
</dbReference>
<dbReference type="OrthoDB" id="9811390at2"/>
<dbReference type="STRING" id="997296.PB1_07267"/>
<dbReference type="AlphaFoldDB" id="I3E0X0"/>
<dbReference type="RefSeq" id="WP_003351565.1">
    <property type="nucleotide sequence ID" value="NZ_AFEU01000002.1"/>
</dbReference>
<organism evidence="1 2">
    <name type="scientific">Bacillus methanolicus PB1</name>
    <dbReference type="NCBI Taxonomy" id="997296"/>
    <lineage>
        <taxon>Bacteria</taxon>
        <taxon>Bacillati</taxon>
        <taxon>Bacillota</taxon>
        <taxon>Bacilli</taxon>
        <taxon>Bacillales</taxon>
        <taxon>Bacillaceae</taxon>
        <taxon>Bacillus</taxon>
    </lineage>
</organism>
<evidence type="ECO:0000313" key="1">
    <source>
        <dbReference type="EMBL" id="EIJ80141.1"/>
    </source>
</evidence>
<evidence type="ECO:0000313" key="2">
    <source>
        <dbReference type="Proteomes" id="UP000010523"/>
    </source>
</evidence>
<comment type="caution">
    <text evidence="1">The sequence shown here is derived from an EMBL/GenBank/DDBJ whole genome shotgun (WGS) entry which is preliminary data.</text>
</comment>
<sequence length="82" mass="9414">MYLHIGEDILVRTKDIIAILDKESVKSSPFVQEFIEEQIERVIDLSKGSFKSVVITYENIYYSPLASGTLKKKSKVLSIQEY</sequence>
<reference evidence="1 2" key="1">
    <citation type="journal article" date="2012" name="Appl. Environ. Microbiol.">
        <title>Genome Sequence of Thermotolerant Bacillus methanolicus: Features and Regulation Related to Methylotrophy and Production of L-Lysine and L-Glutamate from Methanol.</title>
        <authorList>
            <person name="Heggeset T.M."/>
            <person name="Krog A."/>
            <person name="Balzer S."/>
            <person name="Wentzel A."/>
            <person name="Ellingsen T.E."/>
            <person name="Brautaset T."/>
        </authorList>
    </citation>
    <scope>NUCLEOTIDE SEQUENCE [LARGE SCALE GENOMIC DNA]</scope>
    <source>
        <strain evidence="1 2">PB1</strain>
    </source>
</reference>
<dbReference type="InterPro" id="IPR007169">
    <property type="entry name" value="RemA-like"/>
</dbReference>
<dbReference type="Proteomes" id="UP000010523">
    <property type="component" value="Unassembled WGS sequence"/>
</dbReference>
<gene>
    <name evidence="1" type="ORF">PB1_07267</name>
</gene>
<name>I3E0X0_BACMT</name>
<dbReference type="EMBL" id="AFEU01000002">
    <property type="protein sequence ID" value="EIJ80141.1"/>
    <property type="molecule type" value="Genomic_DNA"/>
</dbReference>
<dbReference type="eggNOG" id="ENOG5032Y6E">
    <property type="taxonomic scope" value="Bacteria"/>
</dbReference>
<accession>I3E0X0</accession>
<dbReference type="PATRIC" id="fig|997296.3.peg.1544"/>